<name>A0ABR7ER37_9FIRM</name>
<keyword evidence="5" id="KW-0902">Two-component regulatory system</keyword>
<keyword evidence="7" id="KW-0472">Membrane</keyword>
<feature type="coiled-coil region" evidence="6">
    <location>
        <begin position="208"/>
        <end position="249"/>
    </location>
</feature>
<evidence type="ECO:0000256" key="5">
    <source>
        <dbReference type="ARBA" id="ARBA00023012"/>
    </source>
</evidence>
<dbReference type="EMBL" id="JACOOY010000001">
    <property type="protein sequence ID" value="MBC5663813.1"/>
    <property type="molecule type" value="Genomic_DNA"/>
</dbReference>
<evidence type="ECO:0000313" key="8">
    <source>
        <dbReference type="EMBL" id="MBC5663813.1"/>
    </source>
</evidence>
<dbReference type="PANTHER" id="PTHR24421:SF10">
    <property type="entry name" value="NITRATE_NITRITE SENSOR PROTEIN NARQ"/>
    <property type="match status" value="1"/>
</dbReference>
<dbReference type="SUPFAM" id="SSF55874">
    <property type="entry name" value="ATPase domain of HSP90 chaperone/DNA topoisomerase II/histidine kinase"/>
    <property type="match status" value="1"/>
</dbReference>
<dbReference type="Gene3D" id="3.30.565.10">
    <property type="entry name" value="Histidine kinase-like ATPase, C-terminal domain"/>
    <property type="match status" value="1"/>
</dbReference>
<comment type="caution">
    <text evidence="8">The sequence shown here is derived from an EMBL/GenBank/DDBJ whole genome shotgun (WGS) entry which is preliminary data.</text>
</comment>
<keyword evidence="7" id="KW-1133">Transmembrane helix</keyword>
<evidence type="ECO:0000256" key="1">
    <source>
        <dbReference type="ARBA" id="ARBA00000085"/>
    </source>
</evidence>
<organism evidence="8 9">
    <name type="scientific">Dorea hominis</name>
    <dbReference type="NCBI Taxonomy" id="2763040"/>
    <lineage>
        <taxon>Bacteria</taxon>
        <taxon>Bacillati</taxon>
        <taxon>Bacillota</taxon>
        <taxon>Clostridia</taxon>
        <taxon>Lachnospirales</taxon>
        <taxon>Lachnospiraceae</taxon>
        <taxon>Dorea</taxon>
    </lineage>
</organism>
<dbReference type="EC" id="2.7.13.3" evidence="2"/>
<evidence type="ECO:0000256" key="3">
    <source>
        <dbReference type="ARBA" id="ARBA00022679"/>
    </source>
</evidence>
<evidence type="ECO:0000313" key="9">
    <source>
        <dbReference type="Proteomes" id="UP000647235"/>
    </source>
</evidence>
<feature type="transmembrane region" description="Helical" evidence="7">
    <location>
        <begin position="29"/>
        <end position="52"/>
    </location>
</feature>
<evidence type="ECO:0000256" key="7">
    <source>
        <dbReference type="SAM" id="Phobius"/>
    </source>
</evidence>
<evidence type="ECO:0000256" key="2">
    <source>
        <dbReference type="ARBA" id="ARBA00012438"/>
    </source>
</evidence>
<proteinExistence type="predicted"/>
<sequence>MSAMICSLLFLCFFLQANAFLKEKSRREVRTGLLVSSLLNLGLLIIFAAGAQKLADKSTTSAIENVVLGIPKIYIFLYIAMASVVAGKVYYRQICRSKTEITNNTIREAADTLPMGLCFYDTNGQIQLINKRMNQLGHKLRGKAIVNGEDFWEFLEEGSLVLGCKRLSRKSPMIFQMADQTVWQFDREEIYVRKKKMIQVTASERTMLYQLLKRQEEENEELKSINKRLEVYAQRVEELTRARQRLDTKVRIHDTFGQILMETRYFLSSKTVKDKTDELLKKWHHIISLLQQETKEEQEDALYYLKNAAASAGIKLKVTGKIPDDRSIQELFLAAGAEALTNAVRHGKADNLWIETGTEKGEIYFICSNDGVIPQKKITEGGGLSTLRQKTELAGGSMKITAENVFSLKIRLPKAGEGRENDTCIDCGRRSNGKKIV</sequence>
<feature type="transmembrane region" description="Helical" evidence="7">
    <location>
        <begin position="73"/>
        <end position="91"/>
    </location>
</feature>
<keyword evidence="7" id="KW-0812">Transmembrane</keyword>
<dbReference type="InterPro" id="IPR050482">
    <property type="entry name" value="Sensor_HK_TwoCompSys"/>
</dbReference>
<dbReference type="PANTHER" id="PTHR24421">
    <property type="entry name" value="NITRATE/NITRITE SENSOR PROTEIN NARX-RELATED"/>
    <property type="match status" value="1"/>
</dbReference>
<accession>A0ABR7ER37</accession>
<keyword evidence="4" id="KW-0418">Kinase</keyword>
<dbReference type="InterPro" id="IPR036890">
    <property type="entry name" value="HATPase_C_sf"/>
</dbReference>
<keyword evidence="6" id="KW-0175">Coiled coil</keyword>
<dbReference type="Gene3D" id="3.30.450.20">
    <property type="entry name" value="PAS domain"/>
    <property type="match status" value="1"/>
</dbReference>
<comment type="catalytic activity">
    <reaction evidence="1">
        <text>ATP + protein L-histidine = ADP + protein N-phospho-L-histidine.</text>
        <dbReference type="EC" id="2.7.13.3"/>
    </reaction>
</comment>
<keyword evidence="9" id="KW-1185">Reference proteome</keyword>
<dbReference type="Proteomes" id="UP000647235">
    <property type="component" value="Unassembled WGS sequence"/>
</dbReference>
<protein>
    <recommendedName>
        <fullName evidence="2">histidine kinase</fullName>
        <ecNumber evidence="2">2.7.13.3</ecNumber>
    </recommendedName>
</protein>
<keyword evidence="3" id="KW-0808">Transferase</keyword>
<evidence type="ECO:0000256" key="6">
    <source>
        <dbReference type="SAM" id="Coils"/>
    </source>
</evidence>
<evidence type="ECO:0000256" key="4">
    <source>
        <dbReference type="ARBA" id="ARBA00022777"/>
    </source>
</evidence>
<reference evidence="8 9" key="1">
    <citation type="submission" date="2020-08" db="EMBL/GenBank/DDBJ databases">
        <title>Genome public.</title>
        <authorList>
            <person name="Liu C."/>
            <person name="Sun Q."/>
        </authorList>
    </citation>
    <scope>NUCLEOTIDE SEQUENCE [LARGE SCALE GENOMIC DNA]</scope>
    <source>
        <strain evidence="8 9">NSJ-36</strain>
    </source>
</reference>
<gene>
    <name evidence="8" type="ORF">H8S07_00730</name>
</gene>
<dbReference type="RefSeq" id="WP_186855222.1">
    <property type="nucleotide sequence ID" value="NZ_JACOOY010000001.1"/>
</dbReference>